<comment type="caution">
    <text evidence="2">The sequence shown here is derived from an EMBL/GenBank/DDBJ whole genome shotgun (WGS) entry which is preliminary data.</text>
</comment>
<reference evidence="2" key="1">
    <citation type="journal article" date="2020" name="Fungal Divers.">
        <title>Resolving the Mortierellaceae phylogeny through synthesis of multi-gene phylogenetics and phylogenomics.</title>
        <authorList>
            <person name="Vandepol N."/>
            <person name="Liber J."/>
            <person name="Desiro A."/>
            <person name="Na H."/>
            <person name="Kennedy M."/>
            <person name="Barry K."/>
            <person name="Grigoriev I.V."/>
            <person name="Miller A.N."/>
            <person name="O'Donnell K."/>
            <person name="Stajich J.E."/>
            <person name="Bonito G."/>
        </authorList>
    </citation>
    <scope>NUCLEOTIDE SEQUENCE</scope>
    <source>
        <strain evidence="2">NRRL 6426</strain>
    </source>
</reference>
<proteinExistence type="predicted"/>
<feature type="chain" id="PRO_5040119311" evidence="1">
    <location>
        <begin position="19"/>
        <end position="267"/>
    </location>
</feature>
<protein>
    <submittedName>
        <fullName evidence="2">Uncharacterized protein</fullName>
    </submittedName>
</protein>
<keyword evidence="3" id="KW-1185">Reference proteome</keyword>
<keyword evidence="1" id="KW-0732">Signal</keyword>
<sequence>MLLIKTVALLCSATAAMAASAVISGAIFVGEDTTDYSADPAEIFRDPSNHAAAAASILVYSAKTTDFSPATQEPKSLGRSLDAFVQKAATFPGFVVIQASDRSLTLNGSLTQFEKAIREQLDDPLTARAFRDLIPGYIQDQSLTDWILSLIVVTKPEYSDTVNIRLARVALTIESEGQTAYIPEQQAQLIVADHQVNAGILLANADMFANRIAIVSVRDFIDYFASPKVPSQNGEAQHSSTSCSKNRPIFKNQPIFRHRQTIMSWLL</sequence>
<dbReference type="AlphaFoldDB" id="A0A9P5RBJ8"/>
<evidence type="ECO:0000313" key="3">
    <source>
        <dbReference type="Proteomes" id="UP000748756"/>
    </source>
</evidence>
<gene>
    <name evidence="2" type="ORF">BG015_004737</name>
</gene>
<name>A0A9P5RBJ8_9FUNG</name>
<dbReference type="OrthoDB" id="2441166at2759"/>
<accession>A0A9P5RBJ8</accession>
<dbReference type="EMBL" id="JAAAUQ010002200">
    <property type="protein sequence ID" value="KAF9126343.1"/>
    <property type="molecule type" value="Genomic_DNA"/>
</dbReference>
<evidence type="ECO:0000256" key="1">
    <source>
        <dbReference type="SAM" id="SignalP"/>
    </source>
</evidence>
<dbReference type="Proteomes" id="UP000748756">
    <property type="component" value="Unassembled WGS sequence"/>
</dbReference>
<feature type="signal peptide" evidence="1">
    <location>
        <begin position="1"/>
        <end position="18"/>
    </location>
</feature>
<organism evidence="2 3">
    <name type="scientific">Linnemannia schmuckeri</name>
    <dbReference type="NCBI Taxonomy" id="64567"/>
    <lineage>
        <taxon>Eukaryota</taxon>
        <taxon>Fungi</taxon>
        <taxon>Fungi incertae sedis</taxon>
        <taxon>Mucoromycota</taxon>
        <taxon>Mortierellomycotina</taxon>
        <taxon>Mortierellomycetes</taxon>
        <taxon>Mortierellales</taxon>
        <taxon>Mortierellaceae</taxon>
        <taxon>Linnemannia</taxon>
    </lineage>
</organism>
<evidence type="ECO:0000313" key="2">
    <source>
        <dbReference type="EMBL" id="KAF9126343.1"/>
    </source>
</evidence>